<dbReference type="InterPro" id="IPR036938">
    <property type="entry name" value="PAP2/HPO_sf"/>
</dbReference>
<feature type="transmembrane region" description="Helical" evidence="6">
    <location>
        <begin position="209"/>
        <end position="227"/>
    </location>
</feature>
<dbReference type="PANTHER" id="PTHR10165:SF197">
    <property type="entry name" value="FI04477P-RELATED"/>
    <property type="match status" value="1"/>
</dbReference>
<dbReference type="GO" id="GO:0006644">
    <property type="term" value="P:phospholipid metabolic process"/>
    <property type="evidence" value="ECO:0007669"/>
    <property type="project" value="InterPro"/>
</dbReference>
<feature type="transmembrane region" description="Helical" evidence="6">
    <location>
        <begin position="58"/>
        <end position="79"/>
    </location>
</feature>
<evidence type="ECO:0000256" key="2">
    <source>
        <dbReference type="ARBA" id="ARBA00008816"/>
    </source>
</evidence>
<feature type="transmembrane region" description="Helical" evidence="6">
    <location>
        <begin position="180"/>
        <end position="197"/>
    </location>
</feature>
<evidence type="ECO:0000256" key="6">
    <source>
        <dbReference type="SAM" id="Phobius"/>
    </source>
</evidence>
<dbReference type="EMBL" id="GFTR01004661">
    <property type="protein sequence ID" value="JAW11765.1"/>
    <property type="molecule type" value="Transcribed_RNA"/>
</dbReference>
<evidence type="ECO:0000256" key="1">
    <source>
        <dbReference type="ARBA" id="ARBA00004141"/>
    </source>
</evidence>
<feature type="transmembrane region" description="Helical" evidence="6">
    <location>
        <begin position="100"/>
        <end position="121"/>
    </location>
</feature>
<dbReference type="InterPro" id="IPR043216">
    <property type="entry name" value="PAP-like"/>
</dbReference>
<keyword evidence="4 6" id="KW-1133">Transmembrane helix</keyword>
<feature type="transmembrane region" description="Helical" evidence="6">
    <location>
        <begin position="239"/>
        <end position="259"/>
    </location>
</feature>
<comment type="subcellular location">
    <subcellularLocation>
        <location evidence="1">Membrane</location>
        <topology evidence="1">Multi-pass membrane protein</topology>
    </subcellularLocation>
</comment>
<proteinExistence type="inferred from homology"/>
<evidence type="ECO:0000259" key="7">
    <source>
        <dbReference type="SMART" id="SM00014"/>
    </source>
</evidence>
<accession>A0A224XH03</accession>
<dbReference type="SMART" id="SM00014">
    <property type="entry name" value="acidPPc"/>
    <property type="match status" value="1"/>
</dbReference>
<dbReference type="SUPFAM" id="SSF48317">
    <property type="entry name" value="Acid phosphatase/Vanadium-dependent haloperoxidase"/>
    <property type="match status" value="1"/>
</dbReference>
<evidence type="ECO:0000313" key="8">
    <source>
        <dbReference type="EMBL" id="JAW11765.1"/>
    </source>
</evidence>
<dbReference type="GO" id="GO:0007165">
    <property type="term" value="P:signal transduction"/>
    <property type="evidence" value="ECO:0007669"/>
    <property type="project" value="TreeGrafter"/>
</dbReference>
<sequence>MANNSAITKKIICDFACLVIVALPILILKLFGKPYERGFFCDDETIMYPYQNSTVPNYVLYIVGLGLPIIFMLVTESYLTKDITDERVHMSLYGRRVPLWLSNSYKVIGVFLFGAACSQLTTDIAKYMIGRLRPHFIDICNPDVDCSQPANRFRYIYEFNCLKKNTSLIKDARLSFPSGHSSFAAFTMIYLAIYVHVKIKFNGSYLLKNLMQFFCIAICWMTGLSRVSDYKHHWSDVTAGFIIGITAALLTVRFISNLFENKSKVMAKCNETTALSNTSPVIVDIKEPSIEL</sequence>
<dbReference type="InterPro" id="IPR000326">
    <property type="entry name" value="PAP2/HPO"/>
</dbReference>
<dbReference type="AlphaFoldDB" id="A0A224XH03"/>
<name>A0A224XH03_9HEMI</name>
<reference evidence="8" key="1">
    <citation type="journal article" date="2018" name="PLoS Negl. Trop. Dis.">
        <title>An insight into the salivary gland and fat body transcriptome of Panstrongylus lignarius (Hemiptera: Heteroptera), the main vector of Chagas disease in Peru.</title>
        <authorList>
            <person name="Nevoa J.C."/>
            <person name="Mendes M.T."/>
            <person name="da Silva M.V."/>
            <person name="Soares S.C."/>
            <person name="Oliveira C.J.F."/>
            <person name="Ribeiro J.M.C."/>
        </authorList>
    </citation>
    <scope>NUCLEOTIDE SEQUENCE</scope>
</reference>
<evidence type="ECO:0000256" key="5">
    <source>
        <dbReference type="ARBA" id="ARBA00023136"/>
    </source>
</evidence>
<keyword evidence="5 6" id="KW-0472">Membrane</keyword>
<feature type="domain" description="Phosphatidic acid phosphatase type 2/haloperoxidase" evidence="7">
    <location>
        <begin position="108"/>
        <end position="252"/>
    </location>
</feature>
<keyword evidence="3 6" id="KW-0812">Transmembrane</keyword>
<evidence type="ECO:0000256" key="4">
    <source>
        <dbReference type="ARBA" id="ARBA00022989"/>
    </source>
</evidence>
<dbReference type="Pfam" id="PF01569">
    <property type="entry name" value="PAP2"/>
    <property type="match status" value="1"/>
</dbReference>
<comment type="similarity">
    <text evidence="2">Belongs to the PA-phosphatase related phosphoesterase family.</text>
</comment>
<dbReference type="Gene3D" id="1.20.144.10">
    <property type="entry name" value="Phosphatidic acid phosphatase type 2/haloperoxidase"/>
    <property type="match status" value="1"/>
</dbReference>
<dbReference type="GO" id="GO:0005886">
    <property type="term" value="C:plasma membrane"/>
    <property type="evidence" value="ECO:0007669"/>
    <property type="project" value="TreeGrafter"/>
</dbReference>
<dbReference type="GO" id="GO:0008195">
    <property type="term" value="F:phosphatidate phosphatase activity"/>
    <property type="evidence" value="ECO:0007669"/>
    <property type="project" value="TreeGrafter"/>
</dbReference>
<dbReference type="GO" id="GO:0046839">
    <property type="term" value="P:phospholipid dephosphorylation"/>
    <property type="evidence" value="ECO:0007669"/>
    <property type="project" value="TreeGrafter"/>
</dbReference>
<feature type="transmembrane region" description="Helical" evidence="6">
    <location>
        <begin position="12"/>
        <end position="31"/>
    </location>
</feature>
<evidence type="ECO:0000256" key="3">
    <source>
        <dbReference type="ARBA" id="ARBA00022692"/>
    </source>
</evidence>
<dbReference type="PANTHER" id="PTHR10165">
    <property type="entry name" value="LIPID PHOSPHATE PHOSPHATASE"/>
    <property type="match status" value="1"/>
</dbReference>
<protein>
    <submittedName>
        <fullName evidence="8">Putative lipid phosphate phosphatase</fullName>
    </submittedName>
</protein>
<dbReference type="CDD" id="cd03384">
    <property type="entry name" value="PAP2_wunen"/>
    <property type="match status" value="1"/>
</dbReference>
<organism evidence="8">
    <name type="scientific">Panstrongylus lignarius</name>
    <dbReference type="NCBI Taxonomy" id="156445"/>
    <lineage>
        <taxon>Eukaryota</taxon>
        <taxon>Metazoa</taxon>
        <taxon>Ecdysozoa</taxon>
        <taxon>Arthropoda</taxon>
        <taxon>Hexapoda</taxon>
        <taxon>Insecta</taxon>
        <taxon>Pterygota</taxon>
        <taxon>Neoptera</taxon>
        <taxon>Paraneoptera</taxon>
        <taxon>Hemiptera</taxon>
        <taxon>Heteroptera</taxon>
        <taxon>Panheteroptera</taxon>
        <taxon>Cimicomorpha</taxon>
        <taxon>Reduviidae</taxon>
        <taxon>Triatominae</taxon>
        <taxon>Panstrongylus</taxon>
    </lineage>
</organism>